<comment type="subcellular location">
    <subcellularLocation>
        <location evidence="1">Cell membrane</location>
        <topology evidence="1">Multi-pass membrane protein</topology>
    </subcellularLocation>
</comment>
<keyword evidence="4" id="KW-1003">Cell membrane</keyword>
<dbReference type="Gene3D" id="1.10.3470.10">
    <property type="entry name" value="ABC transporter involved in vitamin B12 uptake, BtuC"/>
    <property type="match status" value="1"/>
</dbReference>
<dbReference type="PANTHER" id="PTHR30472:SF18">
    <property type="entry name" value="IRON(III) DICITRATE ABC TRANSPORTER,PERMEASE PROTEIN"/>
    <property type="match status" value="1"/>
</dbReference>
<feature type="transmembrane region" description="Helical" evidence="8">
    <location>
        <begin position="246"/>
        <end position="273"/>
    </location>
</feature>
<dbReference type="EMBL" id="JAVIKH010000013">
    <property type="protein sequence ID" value="MDX8336771.1"/>
    <property type="molecule type" value="Genomic_DNA"/>
</dbReference>
<evidence type="ECO:0000256" key="7">
    <source>
        <dbReference type="ARBA" id="ARBA00023136"/>
    </source>
</evidence>
<name>A0ABU4WDX3_9FUSO</name>
<evidence type="ECO:0000256" key="5">
    <source>
        <dbReference type="ARBA" id="ARBA00022692"/>
    </source>
</evidence>
<keyword evidence="7 8" id="KW-0472">Membrane</keyword>
<dbReference type="InterPro" id="IPR037294">
    <property type="entry name" value="ABC_BtuC-like"/>
</dbReference>
<proteinExistence type="inferred from homology"/>
<feature type="transmembrane region" description="Helical" evidence="8">
    <location>
        <begin position="156"/>
        <end position="178"/>
    </location>
</feature>
<accession>A0ABU4WDX3</accession>
<keyword evidence="3" id="KW-0813">Transport</keyword>
<evidence type="ECO:0000256" key="3">
    <source>
        <dbReference type="ARBA" id="ARBA00022448"/>
    </source>
</evidence>
<keyword evidence="10" id="KW-1185">Reference proteome</keyword>
<organism evidence="9 10">
    <name type="scientific">Candidatus Cetobacterium colombiensis</name>
    <dbReference type="NCBI Taxonomy" id="3073100"/>
    <lineage>
        <taxon>Bacteria</taxon>
        <taxon>Fusobacteriati</taxon>
        <taxon>Fusobacteriota</taxon>
        <taxon>Fusobacteriia</taxon>
        <taxon>Fusobacteriales</taxon>
        <taxon>Fusobacteriaceae</taxon>
        <taxon>Cetobacterium</taxon>
    </lineage>
</organism>
<evidence type="ECO:0000313" key="10">
    <source>
        <dbReference type="Proteomes" id="UP001279681"/>
    </source>
</evidence>
<evidence type="ECO:0000313" key="9">
    <source>
        <dbReference type="EMBL" id="MDX8336771.1"/>
    </source>
</evidence>
<feature type="transmembrane region" description="Helical" evidence="8">
    <location>
        <begin position="7"/>
        <end position="29"/>
    </location>
</feature>
<comment type="caution">
    <text evidence="9">The sequence shown here is derived from an EMBL/GenBank/DDBJ whole genome shotgun (WGS) entry which is preliminary data.</text>
</comment>
<dbReference type="SUPFAM" id="SSF81345">
    <property type="entry name" value="ABC transporter involved in vitamin B12 uptake, BtuC"/>
    <property type="match status" value="1"/>
</dbReference>
<keyword evidence="6 8" id="KW-1133">Transmembrane helix</keyword>
<sequence length="343" mass="36820">MKIKGQTLIVISIILIVIIGTIAVTVGSVNLSTIHVWKILTNKVFNKEIFIVEWKKSTEIIVWNLRVPRVILALLSGAGLSLVGILMQALTKNSLASPYILGISSGASTGAVVSIVLGSFLGISFSPGIGAFVFGTFTAFLVFYLAGNGGYSSTKLVLIGVAVSSLFSGITTFLVTTAKNESQLRGAMFWISGSLASARWDNLFLVFFILLISVILSLLKYRELNILIAGDDIAETLGVDVKKMRFFIVILSTFLTGFVVSLTGVIGFVGLVIPHICRGLVGSNHKRLIPCAVLLGALFLLATDTLTRVIFKTQEIPIGVITSMLGAPFFMSMLRKNSYNFGG</sequence>
<dbReference type="InterPro" id="IPR000522">
    <property type="entry name" value="ABC_transptr_permease_BtuC"/>
</dbReference>
<feature type="transmembrane region" description="Helical" evidence="8">
    <location>
        <begin position="129"/>
        <end position="147"/>
    </location>
</feature>
<evidence type="ECO:0000256" key="1">
    <source>
        <dbReference type="ARBA" id="ARBA00004651"/>
    </source>
</evidence>
<evidence type="ECO:0000256" key="2">
    <source>
        <dbReference type="ARBA" id="ARBA00007935"/>
    </source>
</evidence>
<feature type="transmembrane region" description="Helical" evidence="8">
    <location>
        <begin position="285"/>
        <end position="303"/>
    </location>
</feature>
<dbReference type="PANTHER" id="PTHR30472">
    <property type="entry name" value="FERRIC ENTEROBACTIN TRANSPORT SYSTEM PERMEASE PROTEIN"/>
    <property type="match status" value="1"/>
</dbReference>
<protein>
    <submittedName>
        <fullName evidence="9">Iron ABC transporter permease</fullName>
    </submittedName>
</protein>
<evidence type="ECO:0000256" key="4">
    <source>
        <dbReference type="ARBA" id="ARBA00022475"/>
    </source>
</evidence>
<feature type="transmembrane region" description="Helical" evidence="8">
    <location>
        <begin position="99"/>
        <end position="123"/>
    </location>
</feature>
<dbReference type="Pfam" id="PF01032">
    <property type="entry name" value="FecCD"/>
    <property type="match status" value="1"/>
</dbReference>
<reference evidence="10" key="1">
    <citation type="submission" date="2023-07" db="EMBL/GenBank/DDBJ databases">
        <authorList>
            <person name="Colorado M.A."/>
            <person name="Villamil L.M."/>
            <person name="Melo J.F."/>
            <person name="Rodriguez J.A."/>
            <person name="Ruiz R.Y."/>
        </authorList>
    </citation>
    <scope>NUCLEOTIDE SEQUENCE [LARGE SCALE GENOMIC DNA]</scope>
    <source>
        <strain evidence="10">C33</strain>
    </source>
</reference>
<dbReference type="Proteomes" id="UP001279681">
    <property type="component" value="Unassembled WGS sequence"/>
</dbReference>
<gene>
    <name evidence="9" type="ORF">RFV38_09745</name>
</gene>
<dbReference type="RefSeq" id="WP_320314149.1">
    <property type="nucleotide sequence ID" value="NZ_JAVIKH010000013.1"/>
</dbReference>
<dbReference type="CDD" id="cd06550">
    <property type="entry name" value="TM_ABC_iron-siderophores_like"/>
    <property type="match status" value="1"/>
</dbReference>
<keyword evidence="5 8" id="KW-0812">Transmembrane</keyword>
<feature type="transmembrane region" description="Helical" evidence="8">
    <location>
        <begin position="198"/>
        <end position="219"/>
    </location>
</feature>
<feature type="transmembrane region" description="Helical" evidence="8">
    <location>
        <begin position="70"/>
        <end position="87"/>
    </location>
</feature>
<evidence type="ECO:0000256" key="8">
    <source>
        <dbReference type="SAM" id="Phobius"/>
    </source>
</evidence>
<evidence type="ECO:0000256" key="6">
    <source>
        <dbReference type="ARBA" id="ARBA00022989"/>
    </source>
</evidence>
<comment type="similarity">
    <text evidence="2">Belongs to the binding-protein-dependent transport system permease family. FecCD subfamily.</text>
</comment>
<feature type="transmembrane region" description="Helical" evidence="8">
    <location>
        <begin position="315"/>
        <end position="334"/>
    </location>
</feature>